<feature type="compositionally biased region" description="Basic residues" evidence="6">
    <location>
        <begin position="7"/>
        <end position="38"/>
    </location>
</feature>
<evidence type="ECO:0000256" key="5">
    <source>
        <dbReference type="RuleBase" id="RU369086"/>
    </source>
</evidence>
<evidence type="ECO:0000259" key="7">
    <source>
        <dbReference type="Pfam" id="PF17875"/>
    </source>
</evidence>
<dbReference type="EMBL" id="JBBBZM010000004">
    <property type="protein sequence ID" value="KAL0640393.1"/>
    <property type="molecule type" value="Genomic_DNA"/>
</dbReference>
<keyword evidence="9" id="KW-1185">Reference proteome</keyword>
<comment type="function">
    <text evidence="5">DNA-dependent RNA polymerase which catalyzes the transcription of DNA into RNA using the four ribonucleoside triphosphates as substrates.</text>
</comment>
<dbReference type="PANTHER" id="PTHR12709:SF5">
    <property type="entry name" value="DNA-DIRECTED RNA POLYMERASE I SUBUNIT RPA43"/>
    <property type="match status" value="1"/>
</dbReference>
<feature type="domain" description="RPA43 OB" evidence="7">
    <location>
        <begin position="166"/>
        <end position="285"/>
    </location>
</feature>
<sequence length="329" mass="36887">MDSTSPPKHRDKKSKKHKDAPLKRKRPSSSPKISKKPRLTAIAAPTPTTASAENASPFRLTTTSLYLSVSPRYSYWPETTFLHLLNNSDPSARLTSEQAARMRSFTPINGLQKDHLNPLLMSYYEPVGGVVIAYSNIRFETDKARIIAESPFAHVWVTVDFLVWAPKKGSVLQGWVNLQSASHVGLLVENTWNVSIPKERIPVGWSYHEVREGFVPKKMEAPKERVEGSVEEGAGMGMEYIEYAPEHDTGGWMNDSGEYVDGLLRFQVESVKAMGHIFSMDGSLLNTEAIENAVFPGAMDSKKEKEKKKKKKKRSKEGERKHKKSKSTA</sequence>
<feature type="region of interest" description="Disordered" evidence="6">
    <location>
        <begin position="1"/>
        <end position="55"/>
    </location>
</feature>
<feature type="region of interest" description="Disordered" evidence="6">
    <location>
        <begin position="295"/>
        <end position="329"/>
    </location>
</feature>
<protein>
    <recommendedName>
        <fullName evidence="5">DNA-directed RNA polymerase subunit</fullName>
    </recommendedName>
</protein>
<comment type="caution">
    <text evidence="8">The sequence shown here is derived from an EMBL/GenBank/DDBJ whole genome shotgun (WGS) entry which is preliminary data.</text>
</comment>
<gene>
    <name evidence="8" type="ORF">Q9L58_000675</name>
</gene>
<dbReference type="Pfam" id="PF17875">
    <property type="entry name" value="RPA43_OB"/>
    <property type="match status" value="1"/>
</dbReference>
<evidence type="ECO:0000256" key="3">
    <source>
        <dbReference type="ARBA" id="ARBA00023163"/>
    </source>
</evidence>
<accession>A0ABR3GWR6</accession>
<keyword evidence="2 5" id="KW-0240">DNA-directed RNA polymerase</keyword>
<dbReference type="InterPro" id="IPR036898">
    <property type="entry name" value="RNA_pol_Rpb7-like_N_sf"/>
</dbReference>
<dbReference type="InterPro" id="IPR041178">
    <property type="entry name" value="RPA43_OB"/>
</dbReference>
<dbReference type="Gene3D" id="2.40.50.1060">
    <property type="match status" value="1"/>
</dbReference>
<name>A0ABR3GWR6_9PEZI</name>
<keyword evidence="4 5" id="KW-0539">Nucleus</keyword>
<dbReference type="Proteomes" id="UP001447188">
    <property type="component" value="Unassembled WGS sequence"/>
</dbReference>
<proteinExistence type="predicted"/>
<organism evidence="8 9">
    <name type="scientific">Discina gigas</name>
    <dbReference type="NCBI Taxonomy" id="1032678"/>
    <lineage>
        <taxon>Eukaryota</taxon>
        <taxon>Fungi</taxon>
        <taxon>Dikarya</taxon>
        <taxon>Ascomycota</taxon>
        <taxon>Pezizomycotina</taxon>
        <taxon>Pezizomycetes</taxon>
        <taxon>Pezizales</taxon>
        <taxon>Discinaceae</taxon>
        <taxon>Discina</taxon>
    </lineage>
</organism>
<keyword evidence="3 5" id="KW-0804">Transcription</keyword>
<evidence type="ECO:0000313" key="8">
    <source>
        <dbReference type="EMBL" id="KAL0640393.1"/>
    </source>
</evidence>
<comment type="subcellular location">
    <subcellularLocation>
        <location evidence="1 5">Nucleus</location>
    </subcellularLocation>
</comment>
<evidence type="ECO:0000256" key="1">
    <source>
        <dbReference type="ARBA" id="ARBA00004123"/>
    </source>
</evidence>
<dbReference type="Gene3D" id="3.30.1490.120">
    <property type="entry name" value="RNA polymerase Rpb7-like, N-terminal domain"/>
    <property type="match status" value="1"/>
</dbReference>
<evidence type="ECO:0000313" key="9">
    <source>
        <dbReference type="Proteomes" id="UP001447188"/>
    </source>
</evidence>
<evidence type="ECO:0000256" key="6">
    <source>
        <dbReference type="SAM" id="MobiDB-lite"/>
    </source>
</evidence>
<evidence type="ECO:0000256" key="2">
    <source>
        <dbReference type="ARBA" id="ARBA00022478"/>
    </source>
</evidence>
<reference evidence="8 9" key="1">
    <citation type="submission" date="2024-02" db="EMBL/GenBank/DDBJ databases">
        <title>Discinaceae phylogenomics.</title>
        <authorList>
            <person name="Dirks A.C."/>
            <person name="James T.Y."/>
        </authorList>
    </citation>
    <scope>NUCLEOTIDE SEQUENCE [LARGE SCALE GENOMIC DNA]</scope>
    <source>
        <strain evidence="8 9">ACD0624</strain>
    </source>
</reference>
<feature type="compositionally biased region" description="Low complexity" evidence="6">
    <location>
        <begin position="39"/>
        <end position="55"/>
    </location>
</feature>
<dbReference type="CDD" id="cd04328">
    <property type="entry name" value="RNAP_I_Rpa43_N"/>
    <property type="match status" value="1"/>
</dbReference>
<dbReference type="InterPro" id="IPR045113">
    <property type="entry name" value="Rpb7-like"/>
</dbReference>
<evidence type="ECO:0000256" key="4">
    <source>
        <dbReference type="ARBA" id="ARBA00023242"/>
    </source>
</evidence>
<feature type="compositionally biased region" description="Basic residues" evidence="6">
    <location>
        <begin position="305"/>
        <end position="329"/>
    </location>
</feature>
<dbReference type="PANTHER" id="PTHR12709">
    <property type="entry name" value="DNA-DIRECTED RNA POLYMERASE II, III"/>
    <property type="match status" value="1"/>
</dbReference>
<dbReference type="InterPro" id="IPR041901">
    <property type="entry name" value="RNAP_I_Rpa43_N"/>
</dbReference>